<accession>A0A6J8D1A6</accession>
<keyword evidence="1" id="KW-0347">Helicase</keyword>
<gene>
    <name evidence="3" type="ORF">MCOR_35711</name>
</gene>
<comment type="catalytic activity">
    <reaction evidence="1">
        <text>ATP + H2O = ADP + phosphate + H(+)</text>
        <dbReference type="Rhea" id="RHEA:13065"/>
        <dbReference type="ChEBI" id="CHEBI:15377"/>
        <dbReference type="ChEBI" id="CHEBI:15378"/>
        <dbReference type="ChEBI" id="CHEBI:30616"/>
        <dbReference type="ChEBI" id="CHEBI:43474"/>
        <dbReference type="ChEBI" id="CHEBI:456216"/>
        <dbReference type="EC" id="5.6.2.3"/>
    </reaction>
</comment>
<sequence>MSEDIVHDMNNNLIHNSEQFVVLCLIQQLLKSHGKNLADFPGFSNIDESNITFTPNLLHEQCQYKIEEQTVVADKNESLLNSDQHHVYQKVVDATEQHTNTNATAYFVDGPGGSGKTFLYNTILARIRSKGKIALAVASLGIAAELLNGGRTAHSRFKIPIPISETCTCTCNISRNSALADLTKNTAIIVWDEAPMIHKHILECVHRTLCDLTQIDKPFGGKVVLLGGDFRQVLPVIRHGTQAEIINSYIMQSFL</sequence>
<keyword evidence="1" id="KW-0067">ATP-binding</keyword>
<name>A0A6J8D1A6_MYTCO</name>
<keyword evidence="1" id="KW-0378">Hydrolase</keyword>
<dbReference type="GO" id="GO:0016787">
    <property type="term" value="F:hydrolase activity"/>
    <property type="evidence" value="ECO:0007669"/>
    <property type="project" value="UniProtKB-KW"/>
</dbReference>
<dbReference type="OrthoDB" id="6145593at2759"/>
<evidence type="ECO:0000313" key="4">
    <source>
        <dbReference type="Proteomes" id="UP000507470"/>
    </source>
</evidence>
<dbReference type="AlphaFoldDB" id="A0A6J8D1A6"/>
<feature type="domain" description="DNA helicase Pif1-like DEAD-box helicase" evidence="2">
    <location>
        <begin position="80"/>
        <end position="254"/>
    </location>
</feature>
<evidence type="ECO:0000313" key="3">
    <source>
        <dbReference type="EMBL" id="CAC5401649.1"/>
    </source>
</evidence>
<dbReference type="SUPFAM" id="SSF52540">
    <property type="entry name" value="P-loop containing nucleoside triphosphate hydrolases"/>
    <property type="match status" value="1"/>
</dbReference>
<dbReference type="GO" id="GO:0000723">
    <property type="term" value="P:telomere maintenance"/>
    <property type="evidence" value="ECO:0007669"/>
    <property type="project" value="InterPro"/>
</dbReference>
<reference evidence="3 4" key="1">
    <citation type="submission" date="2020-06" db="EMBL/GenBank/DDBJ databases">
        <authorList>
            <person name="Li R."/>
            <person name="Bekaert M."/>
        </authorList>
    </citation>
    <scope>NUCLEOTIDE SEQUENCE [LARGE SCALE GENOMIC DNA]</scope>
    <source>
        <strain evidence="4">wild</strain>
    </source>
</reference>
<comment type="cofactor">
    <cofactor evidence="1">
        <name>Mg(2+)</name>
        <dbReference type="ChEBI" id="CHEBI:18420"/>
    </cofactor>
</comment>
<evidence type="ECO:0000259" key="2">
    <source>
        <dbReference type="Pfam" id="PF05970"/>
    </source>
</evidence>
<keyword evidence="1" id="KW-0233">DNA recombination</keyword>
<dbReference type="PANTHER" id="PTHR10492:SF57">
    <property type="entry name" value="ATP-DEPENDENT DNA HELICASE"/>
    <property type="match status" value="1"/>
</dbReference>
<dbReference type="GO" id="GO:0006310">
    <property type="term" value="P:DNA recombination"/>
    <property type="evidence" value="ECO:0007669"/>
    <property type="project" value="UniProtKB-KW"/>
</dbReference>
<keyword evidence="1" id="KW-0547">Nucleotide-binding</keyword>
<proteinExistence type="inferred from homology"/>
<keyword evidence="4" id="KW-1185">Reference proteome</keyword>
<organism evidence="3 4">
    <name type="scientific">Mytilus coruscus</name>
    <name type="common">Sea mussel</name>
    <dbReference type="NCBI Taxonomy" id="42192"/>
    <lineage>
        <taxon>Eukaryota</taxon>
        <taxon>Metazoa</taxon>
        <taxon>Spiralia</taxon>
        <taxon>Lophotrochozoa</taxon>
        <taxon>Mollusca</taxon>
        <taxon>Bivalvia</taxon>
        <taxon>Autobranchia</taxon>
        <taxon>Pteriomorphia</taxon>
        <taxon>Mytilida</taxon>
        <taxon>Mytiloidea</taxon>
        <taxon>Mytilidae</taxon>
        <taxon>Mytilinae</taxon>
        <taxon>Mytilus</taxon>
    </lineage>
</organism>
<dbReference type="EC" id="5.6.2.3" evidence="1"/>
<dbReference type="Pfam" id="PF05970">
    <property type="entry name" value="PIF1"/>
    <property type="match status" value="1"/>
</dbReference>
<dbReference type="EMBL" id="CACVKT020006449">
    <property type="protein sequence ID" value="CAC5401649.1"/>
    <property type="molecule type" value="Genomic_DNA"/>
</dbReference>
<dbReference type="GO" id="GO:0006281">
    <property type="term" value="P:DNA repair"/>
    <property type="evidence" value="ECO:0007669"/>
    <property type="project" value="UniProtKB-KW"/>
</dbReference>
<keyword evidence="1" id="KW-0227">DNA damage</keyword>
<dbReference type="Gene3D" id="3.40.50.300">
    <property type="entry name" value="P-loop containing nucleotide triphosphate hydrolases"/>
    <property type="match status" value="1"/>
</dbReference>
<dbReference type="InterPro" id="IPR010285">
    <property type="entry name" value="DNA_helicase_pif1-like_DEAD"/>
</dbReference>
<evidence type="ECO:0000256" key="1">
    <source>
        <dbReference type="RuleBase" id="RU363044"/>
    </source>
</evidence>
<dbReference type="GO" id="GO:0005524">
    <property type="term" value="F:ATP binding"/>
    <property type="evidence" value="ECO:0007669"/>
    <property type="project" value="UniProtKB-KW"/>
</dbReference>
<protein>
    <recommendedName>
        <fullName evidence="1">ATP-dependent DNA helicase</fullName>
        <ecNumber evidence="1">5.6.2.3</ecNumber>
    </recommendedName>
</protein>
<dbReference type="PANTHER" id="PTHR10492">
    <property type="match status" value="1"/>
</dbReference>
<comment type="similarity">
    <text evidence="1">Belongs to the helicase family.</text>
</comment>
<keyword evidence="1" id="KW-0234">DNA repair</keyword>
<dbReference type="GO" id="GO:0043139">
    <property type="term" value="F:5'-3' DNA helicase activity"/>
    <property type="evidence" value="ECO:0007669"/>
    <property type="project" value="UniProtKB-EC"/>
</dbReference>
<dbReference type="InterPro" id="IPR027417">
    <property type="entry name" value="P-loop_NTPase"/>
</dbReference>
<dbReference type="Proteomes" id="UP000507470">
    <property type="component" value="Unassembled WGS sequence"/>
</dbReference>